<dbReference type="Proteomes" id="UP000198615">
    <property type="component" value="Unassembled WGS sequence"/>
</dbReference>
<dbReference type="Pfam" id="PF05988">
    <property type="entry name" value="DUF899"/>
    <property type="match status" value="1"/>
</dbReference>
<proteinExistence type="predicted"/>
<evidence type="ECO:0000313" key="1">
    <source>
        <dbReference type="EMBL" id="SDF74596.1"/>
    </source>
</evidence>
<reference evidence="1 2" key="1">
    <citation type="submission" date="2016-10" db="EMBL/GenBank/DDBJ databases">
        <authorList>
            <person name="Varghese N."/>
            <person name="Submissions S."/>
        </authorList>
    </citation>
    <scope>NUCLEOTIDE SEQUENCE [LARGE SCALE GENOMIC DNA]</scope>
    <source>
        <strain evidence="1 2">DSM 18839</strain>
    </source>
</reference>
<comment type="caution">
    <text evidence="1">The sequence shown here is derived from an EMBL/GenBank/DDBJ whole genome shotgun (WGS) entry which is preliminary data.</text>
</comment>
<organism evidence="1 2">
    <name type="scientific">Thalassobaculum litoreum DSM 18839</name>
    <dbReference type="NCBI Taxonomy" id="1123362"/>
    <lineage>
        <taxon>Bacteria</taxon>
        <taxon>Pseudomonadati</taxon>
        <taxon>Pseudomonadota</taxon>
        <taxon>Alphaproteobacteria</taxon>
        <taxon>Rhodospirillales</taxon>
        <taxon>Thalassobaculaceae</taxon>
        <taxon>Thalassobaculum</taxon>
    </lineage>
</organism>
<keyword evidence="2" id="KW-1185">Reference proteome</keyword>
<dbReference type="OrthoDB" id="7331188at2"/>
<dbReference type="AlphaFoldDB" id="A0A8G2F309"/>
<evidence type="ECO:0000313" key="2">
    <source>
        <dbReference type="Proteomes" id="UP000198615"/>
    </source>
</evidence>
<sequence>MTPRIVSREEWLQARLALLDREREATHLRDAVNAERRALPWVRVEEAYVFDTPQGTATLADLFDGRSQLVVQHFMLPPGGPICDGCAGAADMVDAARQHFEQADLSYAAVSRAPVDEIEAARRRLGWTFRWVSCGGNSFNHDYGTAFTPEQIAAGAVSYNYGTTAYAHTDLPGYSVFARGADGAVFHTYSTYSRGTELVFTPFALLDMVPKGRNEAEGTMSWLRLHDEYDPGSTKACCHGTAAAE</sequence>
<protein>
    <submittedName>
        <fullName evidence="1">Predicted dithiol-disulfide oxidoreductase, DUF899 family</fullName>
    </submittedName>
</protein>
<dbReference type="InterPro" id="IPR010296">
    <property type="entry name" value="DUF899_thioredox"/>
</dbReference>
<dbReference type="RefSeq" id="WP_093150202.1">
    <property type="nucleotide sequence ID" value="NZ_FNBW01000006.1"/>
</dbReference>
<accession>A0A8G2F309</accession>
<name>A0A8G2F309_9PROT</name>
<dbReference type="EMBL" id="FNBW01000006">
    <property type="protein sequence ID" value="SDF74596.1"/>
    <property type="molecule type" value="Genomic_DNA"/>
</dbReference>
<gene>
    <name evidence="1" type="ORF">SAMN05660686_02167</name>
</gene>